<evidence type="ECO:0000313" key="3">
    <source>
        <dbReference type="Proteomes" id="UP000222564"/>
    </source>
</evidence>
<feature type="transmembrane region" description="Helical" evidence="1">
    <location>
        <begin position="328"/>
        <end position="349"/>
    </location>
</feature>
<feature type="transmembrane region" description="Helical" evidence="1">
    <location>
        <begin position="7"/>
        <end position="29"/>
    </location>
</feature>
<feature type="transmembrane region" description="Helical" evidence="1">
    <location>
        <begin position="35"/>
        <end position="62"/>
    </location>
</feature>
<keyword evidence="1" id="KW-1133">Transmembrane helix</keyword>
<feature type="transmembrane region" description="Helical" evidence="1">
    <location>
        <begin position="188"/>
        <end position="214"/>
    </location>
</feature>
<dbReference type="RefSeq" id="WP_099083018.1">
    <property type="nucleotide sequence ID" value="NZ_AWQQ01000051.1"/>
</dbReference>
<sequence>MGKEAETLTTFNVAAVYIGTLVGAGFASGQEVLQFFSFFGLTGILALAAATVMFVFYGMIVLELGRRLKADSHREIMRYVGGPWLGSIVDAVITFFLFGALTAMAAGTGAVFTEQLGLSGVLGSLVMIAITLLTVLLGIQGLINAISFVVPVLLISVLGVSVATLLVTPPDFDAISRVTQPARAVVPYWPLAAVNYVSYNLVIGVPVLASLGLLAKHPGILRRGAVYGGLGLGIGALAINLALLANFPEVARYQIPMAYVVAQLSPVMRVVYIIALLAAIYSTAVGCLYGFVNRFTDHGRPAFTWWVIVTSVFAFGASQFGFTNLVRVLYPAVGYAGLLMLAGLLYGYLKERLVPQPAYKPKK</sequence>
<feature type="transmembrane region" description="Helical" evidence="1">
    <location>
        <begin position="267"/>
        <end position="291"/>
    </location>
</feature>
<feature type="transmembrane region" description="Helical" evidence="1">
    <location>
        <begin position="83"/>
        <end position="106"/>
    </location>
</feature>
<feature type="transmembrane region" description="Helical" evidence="1">
    <location>
        <begin position="146"/>
        <end position="168"/>
    </location>
</feature>
<dbReference type="OrthoDB" id="4424890at2"/>
<dbReference type="PANTHER" id="PTHR37814:SF1">
    <property type="entry name" value="MEMBRANE PROTEIN"/>
    <property type="match status" value="1"/>
</dbReference>
<gene>
    <name evidence="2" type="ORF">P378_10160</name>
</gene>
<organism evidence="2 3">
    <name type="scientific">Desulforamulus profundi</name>
    <dbReference type="NCBI Taxonomy" id="1383067"/>
    <lineage>
        <taxon>Bacteria</taxon>
        <taxon>Bacillati</taxon>
        <taxon>Bacillota</taxon>
        <taxon>Clostridia</taxon>
        <taxon>Eubacteriales</taxon>
        <taxon>Peptococcaceae</taxon>
        <taxon>Desulforamulus</taxon>
    </lineage>
</organism>
<dbReference type="PANTHER" id="PTHR37814">
    <property type="entry name" value="CONSERVED MEMBRANE PROTEIN"/>
    <property type="match status" value="1"/>
</dbReference>
<dbReference type="AlphaFoldDB" id="A0A2C6M827"/>
<reference evidence="2 3" key="1">
    <citation type="submission" date="2013-09" db="EMBL/GenBank/DDBJ databases">
        <title>Biodegradation of hydrocarbons in the deep terrestrial subsurface : characterization of a microbial consortium composed of two Desulfotomaculum species originating from a deep geological formation.</title>
        <authorList>
            <person name="Aullo T."/>
            <person name="Berlendis S."/>
            <person name="Lascourreges J.-F."/>
            <person name="Dessort D."/>
            <person name="Saint-Laurent S."/>
            <person name="Schraauwers B."/>
            <person name="Mas J."/>
            <person name="Magot M."/>
            <person name="Ranchou-Peyruse A."/>
        </authorList>
    </citation>
    <scope>NUCLEOTIDE SEQUENCE [LARGE SCALE GENOMIC DNA]</scope>
    <source>
        <strain evidence="2 3">Bs107</strain>
    </source>
</reference>
<protein>
    <submittedName>
        <fullName evidence="2">Membrane protein</fullName>
    </submittedName>
</protein>
<evidence type="ECO:0000256" key="1">
    <source>
        <dbReference type="SAM" id="Phobius"/>
    </source>
</evidence>
<accession>A0A2C6M827</accession>
<feature type="transmembrane region" description="Helical" evidence="1">
    <location>
        <begin position="118"/>
        <end position="139"/>
    </location>
</feature>
<feature type="transmembrane region" description="Helical" evidence="1">
    <location>
        <begin position="303"/>
        <end position="322"/>
    </location>
</feature>
<keyword evidence="1" id="KW-0472">Membrane</keyword>
<dbReference type="EMBL" id="AWQQ01000051">
    <property type="protein sequence ID" value="PHJ38407.1"/>
    <property type="molecule type" value="Genomic_DNA"/>
</dbReference>
<feature type="transmembrane region" description="Helical" evidence="1">
    <location>
        <begin position="226"/>
        <end position="247"/>
    </location>
</feature>
<evidence type="ECO:0000313" key="2">
    <source>
        <dbReference type="EMBL" id="PHJ38407.1"/>
    </source>
</evidence>
<dbReference type="Proteomes" id="UP000222564">
    <property type="component" value="Unassembled WGS sequence"/>
</dbReference>
<dbReference type="InterPro" id="IPR038728">
    <property type="entry name" value="YkvI-like"/>
</dbReference>
<proteinExistence type="predicted"/>
<keyword evidence="3" id="KW-1185">Reference proteome</keyword>
<keyword evidence="1" id="KW-0812">Transmembrane</keyword>
<comment type="caution">
    <text evidence="2">The sequence shown here is derived from an EMBL/GenBank/DDBJ whole genome shotgun (WGS) entry which is preliminary data.</text>
</comment>
<name>A0A2C6M827_9FIRM</name>